<feature type="binding site" evidence="9">
    <location>
        <begin position="108"/>
        <end position="118"/>
    </location>
    <ligand>
        <name>ATP</name>
        <dbReference type="ChEBI" id="CHEBI:30616"/>
    </ligand>
</feature>
<dbReference type="Gene3D" id="3.30.230.10">
    <property type="match status" value="1"/>
</dbReference>
<dbReference type="SUPFAM" id="SSF54211">
    <property type="entry name" value="Ribosomal protein S5 domain 2-like"/>
    <property type="match status" value="1"/>
</dbReference>
<evidence type="ECO:0000256" key="2">
    <source>
        <dbReference type="ARBA" id="ARBA00012052"/>
    </source>
</evidence>
<dbReference type="InterPro" id="IPR036554">
    <property type="entry name" value="GHMP_kinase_C_sf"/>
</dbReference>
<dbReference type="GO" id="GO:0005524">
    <property type="term" value="F:ATP binding"/>
    <property type="evidence" value="ECO:0007669"/>
    <property type="project" value="UniProtKB-UniRule"/>
</dbReference>
<evidence type="ECO:0000256" key="9">
    <source>
        <dbReference type="HAMAP-Rule" id="MF_00061"/>
    </source>
</evidence>
<evidence type="ECO:0000256" key="7">
    <source>
        <dbReference type="ARBA" id="ARBA00022840"/>
    </source>
</evidence>
<dbReference type="InterPro" id="IPR006204">
    <property type="entry name" value="GHMP_kinase_N_dom"/>
</dbReference>
<keyword evidence="13" id="KW-1185">Reference proteome</keyword>
<dbReference type="AlphaFoldDB" id="A0A0S4KS95"/>
<sequence length="316" mass="34092">MTKPLPASSPPSSYAVTVSAPAKVNLILRVLDRRADGFHNLWSVMQTVGLEDEVSLRIDEHHNGIRLHCDDPSLAADRTNLVHRAAEAVLLRCRRRVGVEIMLTKRIPMGAGLGGGSSDAAATIVGLNRLLDLQWSAADMAQVGQTLGSDVPFFFFAPTAVVTGRGEEVRSVQLAGERGVVLVYPGFSVETKWAYQTLASRRTHVRPLSDAHASLGRERRLSWEQVLEKAENDFEAPVFETYPALQVIKHTLLKLGAEAALLSGSGATVFGVFPDERKARQAASDYPADARDKVFAAVTGRGEGHRFPSTSGAGVS</sequence>
<dbReference type="PANTHER" id="PTHR43527">
    <property type="entry name" value="4-DIPHOSPHOCYTIDYL-2-C-METHYL-D-ERYTHRITOL KINASE, CHLOROPLASTIC"/>
    <property type="match status" value="1"/>
</dbReference>
<evidence type="ECO:0000259" key="11">
    <source>
        <dbReference type="Pfam" id="PF08544"/>
    </source>
</evidence>
<name>A0A0S4KS95_9BACT</name>
<evidence type="ECO:0000313" key="12">
    <source>
        <dbReference type="EMBL" id="CUQ65254.1"/>
    </source>
</evidence>
<dbReference type="InterPro" id="IPR004424">
    <property type="entry name" value="IspE"/>
</dbReference>
<dbReference type="InterPro" id="IPR014721">
    <property type="entry name" value="Ribsml_uS5_D2-typ_fold_subgr"/>
</dbReference>
<proteinExistence type="inferred from homology"/>
<dbReference type="GO" id="GO:0050515">
    <property type="term" value="F:4-(cytidine 5'-diphospho)-2-C-methyl-D-erythritol kinase activity"/>
    <property type="evidence" value="ECO:0007669"/>
    <property type="project" value="UniProtKB-UniRule"/>
</dbReference>
<evidence type="ECO:0000256" key="5">
    <source>
        <dbReference type="ARBA" id="ARBA00022741"/>
    </source>
</evidence>
<feature type="domain" description="GHMP kinase N-terminal" evidence="10">
    <location>
        <begin position="80"/>
        <end position="156"/>
    </location>
</feature>
<dbReference type="OrthoDB" id="9809438at2"/>
<dbReference type="Gene3D" id="3.30.70.890">
    <property type="entry name" value="GHMP kinase, C-terminal domain"/>
    <property type="match status" value="1"/>
</dbReference>
<evidence type="ECO:0000256" key="1">
    <source>
        <dbReference type="ARBA" id="ARBA00009684"/>
    </source>
</evidence>
<accession>A0A0S4KS95</accession>
<dbReference type="GO" id="GO:0019288">
    <property type="term" value="P:isopentenyl diphosphate biosynthetic process, methylerythritol 4-phosphate pathway"/>
    <property type="evidence" value="ECO:0007669"/>
    <property type="project" value="UniProtKB-UniRule"/>
</dbReference>
<evidence type="ECO:0000256" key="4">
    <source>
        <dbReference type="ARBA" id="ARBA00022679"/>
    </source>
</evidence>
<keyword evidence="5 9" id="KW-0547">Nucleotide-binding</keyword>
<dbReference type="UniPathway" id="UPA00056">
    <property type="reaction ID" value="UER00094"/>
</dbReference>
<dbReference type="STRING" id="1715989.NITINOP_0278"/>
<dbReference type="GO" id="GO:0016114">
    <property type="term" value="P:terpenoid biosynthetic process"/>
    <property type="evidence" value="ECO:0007669"/>
    <property type="project" value="UniProtKB-UniRule"/>
</dbReference>
<keyword evidence="9" id="KW-0414">Isoprene biosynthesis</keyword>
<keyword evidence="6 9" id="KW-0418">Kinase</keyword>
<dbReference type="InterPro" id="IPR020568">
    <property type="entry name" value="Ribosomal_Su5_D2-typ_SF"/>
</dbReference>
<dbReference type="KEGG" id="nio:NITINOP_0278"/>
<reference evidence="13" key="1">
    <citation type="submission" date="2015-09" db="EMBL/GenBank/DDBJ databases">
        <authorList>
            <person name="Daims H."/>
        </authorList>
    </citation>
    <scope>NUCLEOTIDE SEQUENCE [LARGE SCALE GENOMIC DNA]</scope>
</reference>
<dbReference type="PIRSF" id="PIRSF010376">
    <property type="entry name" value="IspE"/>
    <property type="match status" value="1"/>
</dbReference>
<comment type="pathway">
    <text evidence="9">Isoprenoid biosynthesis; isopentenyl diphosphate biosynthesis via DXP pathway; isopentenyl diphosphate from 1-deoxy-D-xylulose 5-phosphate: step 3/6.</text>
</comment>
<dbReference type="SUPFAM" id="SSF55060">
    <property type="entry name" value="GHMP Kinase, C-terminal domain"/>
    <property type="match status" value="1"/>
</dbReference>
<dbReference type="NCBIfam" id="TIGR00154">
    <property type="entry name" value="ispE"/>
    <property type="match status" value="1"/>
</dbReference>
<evidence type="ECO:0000256" key="8">
    <source>
        <dbReference type="ARBA" id="ARBA00032554"/>
    </source>
</evidence>
<dbReference type="RefSeq" id="WP_082633469.1">
    <property type="nucleotide sequence ID" value="NZ_LN885086.1"/>
</dbReference>
<evidence type="ECO:0000256" key="6">
    <source>
        <dbReference type="ARBA" id="ARBA00022777"/>
    </source>
</evidence>
<dbReference type="Proteomes" id="UP000066284">
    <property type="component" value="Chromosome 1"/>
</dbReference>
<dbReference type="HAMAP" id="MF_00061">
    <property type="entry name" value="IspE"/>
    <property type="match status" value="1"/>
</dbReference>
<feature type="active site" evidence="9">
    <location>
        <position position="150"/>
    </location>
</feature>
<evidence type="ECO:0000256" key="3">
    <source>
        <dbReference type="ARBA" id="ARBA00017473"/>
    </source>
</evidence>
<dbReference type="EC" id="2.7.1.148" evidence="2 9"/>
<dbReference type="InterPro" id="IPR013750">
    <property type="entry name" value="GHMP_kinase_C_dom"/>
</dbReference>
<keyword evidence="4 9" id="KW-0808">Transferase</keyword>
<protein>
    <recommendedName>
        <fullName evidence="3 9">4-diphosphocytidyl-2-C-methyl-D-erythritol kinase</fullName>
        <shortName evidence="9">CMK</shortName>
        <ecNumber evidence="2 9">2.7.1.148</ecNumber>
    </recommendedName>
    <alternativeName>
        <fullName evidence="8 9">4-(cytidine-5'-diphospho)-2-C-methyl-D-erythritol kinase</fullName>
    </alternativeName>
</protein>
<organism evidence="12 13">
    <name type="scientific">Candidatus Nitrospira inopinata</name>
    <dbReference type="NCBI Taxonomy" id="1715989"/>
    <lineage>
        <taxon>Bacteria</taxon>
        <taxon>Pseudomonadati</taxon>
        <taxon>Nitrospirota</taxon>
        <taxon>Nitrospiria</taxon>
        <taxon>Nitrospirales</taxon>
        <taxon>Nitrospiraceae</taxon>
        <taxon>Nitrospira</taxon>
    </lineage>
</organism>
<evidence type="ECO:0000259" key="10">
    <source>
        <dbReference type="Pfam" id="PF00288"/>
    </source>
</evidence>
<comment type="function">
    <text evidence="9">Catalyzes the phosphorylation of the position 2 hydroxy group of 4-diphosphocytidyl-2C-methyl-D-erythritol.</text>
</comment>
<comment type="similarity">
    <text evidence="1 9">Belongs to the GHMP kinase family. IspE subfamily.</text>
</comment>
<evidence type="ECO:0000313" key="13">
    <source>
        <dbReference type="Proteomes" id="UP000066284"/>
    </source>
</evidence>
<dbReference type="EMBL" id="LN885086">
    <property type="protein sequence ID" value="CUQ65254.1"/>
    <property type="molecule type" value="Genomic_DNA"/>
</dbReference>
<dbReference type="Pfam" id="PF00288">
    <property type="entry name" value="GHMP_kinases_N"/>
    <property type="match status" value="1"/>
</dbReference>
<keyword evidence="7 9" id="KW-0067">ATP-binding</keyword>
<feature type="domain" description="GHMP kinase C-terminal" evidence="11">
    <location>
        <begin position="214"/>
        <end position="286"/>
    </location>
</feature>
<comment type="catalytic activity">
    <reaction evidence="9">
        <text>4-CDP-2-C-methyl-D-erythritol + ATP = 4-CDP-2-C-methyl-D-erythritol 2-phosphate + ADP + H(+)</text>
        <dbReference type="Rhea" id="RHEA:18437"/>
        <dbReference type="ChEBI" id="CHEBI:15378"/>
        <dbReference type="ChEBI" id="CHEBI:30616"/>
        <dbReference type="ChEBI" id="CHEBI:57823"/>
        <dbReference type="ChEBI" id="CHEBI:57919"/>
        <dbReference type="ChEBI" id="CHEBI:456216"/>
        <dbReference type="EC" id="2.7.1.148"/>
    </reaction>
</comment>
<dbReference type="PANTHER" id="PTHR43527:SF2">
    <property type="entry name" value="4-DIPHOSPHOCYTIDYL-2-C-METHYL-D-ERYTHRITOL KINASE, CHLOROPLASTIC"/>
    <property type="match status" value="1"/>
</dbReference>
<gene>
    <name evidence="9 12" type="primary">ispE</name>
    <name evidence="12" type="ORF">NITINOP_0278</name>
</gene>
<feature type="active site" evidence="9">
    <location>
        <position position="23"/>
    </location>
</feature>
<dbReference type="Pfam" id="PF08544">
    <property type="entry name" value="GHMP_kinases_C"/>
    <property type="match status" value="1"/>
</dbReference>